<sequence>MAGNTIFVPGSTSGIGLALALELTARGNTVIIGGRRTDLLEKVAAEHPDIDTLTIDTADPASIASAAAQVLAKHPHLNVLVTMAGIMRVEDWHRPESFLTSAEEVVTTNVLGPIRLIAAFIEHPQAQPDATIMTVSSGLAFAPLKVTPSYNSSKAAIHMLSESLRLQLADTSVKVVELEPRSVRTALLPGPETSEFAMPLDEFVAEVVALIESQPDAREIQVERVKFLRYGEARGDYDQVVATLNGADPHTVGNSTHPLAPGARRRIDTQSKVAVVRFS</sequence>
<dbReference type="PROSITE" id="PS00061">
    <property type="entry name" value="ADH_SHORT"/>
    <property type="match status" value="1"/>
</dbReference>
<protein>
    <submittedName>
        <fullName evidence="3">SDR family NAD(P)-dependent oxidoreductase</fullName>
    </submittedName>
</protein>
<dbReference type="PANTHER" id="PTHR44169">
    <property type="entry name" value="NADPH-DEPENDENT 1-ACYLDIHYDROXYACETONE PHOSPHATE REDUCTASE"/>
    <property type="match status" value="1"/>
</dbReference>
<dbReference type="Proteomes" id="UP001290101">
    <property type="component" value="Unassembled WGS sequence"/>
</dbReference>
<dbReference type="InterPro" id="IPR020904">
    <property type="entry name" value="Sc_DH/Rdtase_CS"/>
</dbReference>
<dbReference type="PANTHER" id="PTHR44169:SF6">
    <property type="entry name" value="NADPH-DEPENDENT 1-ACYLDIHYDROXYACETONE PHOSPHATE REDUCTASE"/>
    <property type="match status" value="1"/>
</dbReference>
<dbReference type="InterPro" id="IPR036291">
    <property type="entry name" value="NAD(P)-bd_dom_sf"/>
</dbReference>
<reference evidence="3 4" key="1">
    <citation type="submission" date="2023-12" db="EMBL/GenBank/DDBJ databases">
        <title>Micromonospora sp. nov., isolated from Atacama Desert.</title>
        <authorList>
            <person name="Carro L."/>
            <person name="Golinska P."/>
            <person name="Klenk H.-P."/>
            <person name="Goodfellow M."/>
        </authorList>
    </citation>
    <scope>NUCLEOTIDE SEQUENCE [LARGE SCALE GENOMIC DNA]</scope>
    <source>
        <strain evidence="3 4">4G53</strain>
    </source>
</reference>
<dbReference type="SUPFAM" id="SSF51735">
    <property type="entry name" value="NAD(P)-binding Rossmann-fold domains"/>
    <property type="match status" value="1"/>
</dbReference>
<evidence type="ECO:0000313" key="3">
    <source>
        <dbReference type="EMBL" id="MDZ5493363.1"/>
    </source>
</evidence>
<gene>
    <name evidence="3" type="ORF">U2F25_28500</name>
</gene>
<dbReference type="Gene3D" id="3.40.50.720">
    <property type="entry name" value="NAD(P)-binding Rossmann-like Domain"/>
    <property type="match status" value="1"/>
</dbReference>
<accession>A0ABU5JL62</accession>
<organism evidence="3 4">
    <name type="scientific">Micromonospora sicca</name>
    <dbReference type="NCBI Taxonomy" id="2202420"/>
    <lineage>
        <taxon>Bacteria</taxon>
        <taxon>Bacillati</taxon>
        <taxon>Actinomycetota</taxon>
        <taxon>Actinomycetes</taxon>
        <taxon>Micromonosporales</taxon>
        <taxon>Micromonosporaceae</taxon>
        <taxon>Micromonospora</taxon>
    </lineage>
</organism>
<comment type="caution">
    <text evidence="3">The sequence shown here is derived from an EMBL/GenBank/DDBJ whole genome shotgun (WGS) entry which is preliminary data.</text>
</comment>
<proteinExistence type="inferred from homology"/>
<keyword evidence="4" id="KW-1185">Reference proteome</keyword>
<evidence type="ECO:0000256" key="2">
    <source>
        <dbReference type="ARBA" id="ARBA00023002"/>
    </source>
</evidence>
<comment type="similarity">
    <text evidence="1">Belongs to the short-chain dehydrogenases/reductases (SDR) family.</text>
</comment>
<keyword evidence="2" id="KW-0560">Oxidoreductase</keyword>
<dbReference type="EMBL" id="JAXOTQ010000045">
    <property type="protein sequence ID" value="MDZ5493363.1"/>
    <property type="molecule type" value="Genomic_DNA"/>
</dbReference>
<dbReference type="PRINTS" id="PR00081">
    <property type="entry name" value="GDHRDH"/>
</dbReference>
<evidence type="ECO:0000313" key="4">
    <source>
        <dbReference type="Proteomes" id="UP001290101"/>
    </source>
</evidence>
<name>A0ABU5JL62_9ACTN</name>
<dbReference type="RefSeq" id="WP_322442957.1">
    <property type="nucleotide sequence ID" value="NZ_JAXOTQ010000045.1"/>
</dbReference>
<dbReference type="Pfam" id="PF00106">
    <property type="entry name" value="adh_short"/>
    <property type="match status" value="1"/>
</dbReference>
<dbReference type="InterPro" id="IPR002347">
    <property type="entry name" value="SDR_fam"/>
</dbReference>
<evidence type="ECO:0000256" key="1">
    <source>
        <dbReference type="ARBA" id="ARBA00006484"/>
    </source>
</evidence>